<protein>
    <recommendedName>
        <fullName evidence="4">NfeD-like C-terminal domain-containing protein</fullName>
    </recommendedName>
</protein>
<keyword evidence="1" id="KW-0472">Membrane</keyword>
<dbReference type="Proteomes" id="UP000681356">
    <property type="component" value="Unassembled WGS sequence"/>
</dbReference>
<keyword evidence="1" id="KW-1133">Transmembrane helix</keyword>
<keyword evidence="1" id="KW-0812">Transmembrane</keyword>
<keyword evidence="3" id="KW-1185">Reference proteome</keyword>
<sequence>MAWDVWWLWFAGGLVLLIVEVLAPGFIALGIGLGAFVVGLLLLVTGLGSLPVALVIWAVASVLAWVVLRKLAGERKGQVKLWTTDINE</sequence>
<evidence type="ECO:0000313" key="3">
    <source>
        <dbReference type="Proteomes" id="UP000681356"/>
    </source>
</evidence>
<comment type="caution">
    <text evidence="2">The sequence shown here is derived from an EMBL/GenBank/DDBJ whole genome shotgun (WGS) entry which is preliminary data.</text>
</comment>
<evidence type="ECO:0000313" key="2">
    <source>
        <dbReference type="EMBL" id="MBS0125727.1"/>
    </source>
</evidence>
<dbReference type="EMBL" id="JAGTUU010000007">
    <property type="protein sequence ID" value="MBS0125727.1"/>
    <property type="molecule type" value="Genomic_DNA"/>
</dbReference>
<organism evidence="2 3">
    <name type="scientific">Thetidibacter halocola</name>
    <dbReference type="NCBI Taxonomy" id="2827239"/>
    <lineage>
        <taxon>Bacteria</taxon>
        <taxon>Pseudomonadati</taxon>
        <taxon>Pseudomonadota</taxon>
        <taxon>Alphaproteobacteria</taxon>
        <taxon>Rhodobacterales</taxon>
        <taxon>Roseobacteraceae</taxon>
        <taxon>Thetidibacter</taxon>
    </lineage>
</organism>
<accession>A0A8J7WF92</accession>
<proteinExistence type="predicted"/>
<name>A0A8J7WF92_9RHOB</name>
<feature type="transmembrane region" description="Helical" evidence="1">
    <location>
        <begin position="50"/>
        <end position="68"/>
    </location>
</feature>
<dbReference type="AlphaFoldDB" id="A0A8J7WF92"/>
<reference evidence="2" key="1">
    <citation type="submission" date="2021-04" db="EMBL/GenBank/DDBJ databases">
        <authorList>
            <person name="Yoon J."/>
        </authorList>
    </citation>
    <scope>NUCLEOTIDE SEQUENCE</scope>
    <source>
        <strain evidence="2">KMU-90</strain>
    </source>
</reference>
<gene>
    <name evidence="2" type="ORF">KB874_16720</name>
</gene>
<evidence type="ECO:0000256" key="1">
    <source>
        <dbReference type="SAM" id="Phobius"/>
    </source>
</evidence>
<evidence type="ECO:0008006" key="4">
    <source>
        <dbReference type="Google" id="ProtNLM"/>
    </source>
</evidence>
<dbReference type="RefSeq" id="WP_212537698.1">
    <property type="nucleotide sequence ID" value="NZ_JAGTUU010000007.1"/>
</dbReference>
<feature type="transmembrane region" description="Helical" evidence="1">
    <location>
        <begin position="6"/>
        <end position="22"/>
    </location>
</feature>